<keyword evidence="3" id="KW-0378">Hydrolase</keyword>
<dbReference type="EMBL" id="CP021061">
    <property type="protein sequence ID" value="ARP57384.1"/>
    <property type="molecule type" value="Genomic_DNA"/>
</dbReference>
<dbReference type="InterPro" id="IPR029058">
    <property type="entry name" value="AB_hydrolase_fold"/>
</dbReference>
<dbReference type="AlphaFoldDB" id="A0A1B1L4K0"/>
<dbReference type="Pfam" id="PF22316">
    <property type="entry name" value="ABhydrolase-like_N"/>
    <property type="match status" value="1"/>
</dbReference>
<dbReference type="Gene3D" id="3.40.50.1820">
    <property type="entry name" value="alpha/beta hydrolase"/>
    <property type="match status" value="1"/>
</dbReference>
<dbReference type="GeneID" id="67466430"/>
<protein>
    <submittedName>
        <fullName evidence="3">Alpha/beta hydrolase</fullName>
    </submittedName>
</protein>
<dbReference type="RefSeq" id="WP_000798316.1">
    <property type="nucleotide sequence ID" value="NZ_CP015350.1"/>
</dbReference>
<feature type="domain" description="BCE-2095-like N-terminal" evidence="2">
    <location>
        <begin position="6"/>
        <end position="111"/>
    </location>
</feature>
<feature type="domain" description="Phospholipase/carboxylesterase/thioesterase" evidence="1">
    <location>
        <begin position="194"/>
        <end position="293"/>
    </location>
</feature>
<dbReference type="InterPro" id="IPR054527">
    <property type="entry name" value="BCE_2095-like_N"/>
</dbReference>
<sequence length="314" mass="36688">MKNSMTYIQLLNETLRCYANKGSFEAYNYIMENATGVIGNEAQIYNFKYALASASGLEKEALHLMREAIIEKGFWYGNEYLISDEDLKSLHKFEEFHTMVQLCKEREELAHKKERPDVKYIYSKKEGNLLLTLHGDQENIQIVEPYWKSVLTQDYTLALPQSSQIQFSDGFVWDDIERGKEELKEHYNKFIENHTVENVIIGGFSAGARVALYTILQKDIDVDGFVFIAPWLPEIEEWDELLRVLQDKHIKGYIVCGDQDGDCFESTQQFVRLLRDKNIEHKYKVVPNLNHDYPINFDELLKEAIEYIGNKNNK</sequence>
<name>A0A1B1L4K0_BACTU</name>
<reference evidence="3 4" key="1">
    <citation type="submission" date="2017-04" db="EMBL/GenBank/DDBJ databases">
        <title>Complete Genome Sequence of Bacillus thuringiensis type Strain ATCC 10792.</title>
        <authorList>
            <person name="Oh D.-H."/>
            <person name="Park B.-J."/>
            <person name="Shuai W."/>
            <person name="Chelliah R."/>
        </authorList>
    </citation>
    <scope>NUCLEOTIDE SEQUENCE [LARGE SCALE GENOMIC DNA]</scope>
    <source>
        <strain evidence="3 4">ATCC 10792</strain>
    </source>
</reference>
<dbReference type="SMR" id="A0A1B1L4K0"/>
<gene>
    <name evidence="3" type="ORF">CAB88_09890</name>
</gene>
<evidence type="ECO:0000259" key="2">
    <source>
        <dbReference type="Pfam" id="PF22316"/>
    </source>
</evidence>
<evidence type="ECO:0000313" key="3">
    <source>
        <dbReference type="EMBL" id="ARP57384.1"/>
    </source>
</evidence>
<evidence type="ECO:0000313" key="4">
    <source>
        <dbReference type="Proteomes" id="UP000194143"/>
    </source>
</evidence>
<proteinExistence type="predicted"/>
<dbReference type="SUPFAM" id="SSF53474">
    <property type="entry name" value="alpha/beta-Hydrolases"/>
    <property type="match status" value="1"/>
</dbReference>
<accession>A0A1B1L4K0</accession>
<dbReference type="Pfam" id="PF02230">
    <property type="entry name" value="Abhydrolase_2"/>
    <property type="match status" value="1"/>
</dbReference>
<evidence type="ECO:0000259" key="1">
    <source>
        <dbReference type="Pfam" id="PF02230"/>
    </source>
</evidence>
<keyword evidence="4" id="KW-1185">Reference proteome</keyword>
<dbReference type="Proteomes" id="UP000194143">
    <property type="component" value="Chromosome"/>
</dbReference>
<dbReference type="InterPro" id="IPR003140">
    <property type="entry name" value="PLipase/COase/thioEstase"/>
</dbReference>
<dbReference type="GO" id="GO:0016787">
    <property type="term" value="F:hydrolase activity"/>
    <property type="evidence" value="ECO:0007669"/>
    <property type="project" value="UniProtKB-KW"/>
</dbReference>
<organism evidence="3 4">
    <name type="scientific">Bacillus thuringiensis</name>
    <dbReference type="NCBI Taxonomy" id="1428"/>
    <lineage>
        <taxon>Bacteria</taxon>
        <taxon>Bacillati</taxon>
        <taxon>Bacillota</taxon>
        <taxon>Bacilli</taxon>
        <taxon>Bacillales</taxon>
        <taxon>Bacillaceae</taxon>
        <taxon>Bacillus</taxon>
        <taxon>Bacillus cereus group</taxon>
    </lineage>
</organism>